<accession>A0A3L9ZKH6</accession>
<dbReference type="GO" id="GO:0016491">
    <property type="term" value="F:oxidoreductase activity"/>
    <property type="evidence" value="ECO:0007669"/>
    <property type="project" value="UniProtKB-KW"/>
</dbReference>
<dbReference type="EMBL" id="REFH01000011">
    <property type="protein sequence ID" value="RMA73046.1"/>
    <property type="molecule type" value="Genomic_DNA"/>
</dbReference>
<keyword evidence="2" id="KW-0560">Oxidoreductase</keyword>
<dbReference type="InterPro" id="IPR002347">
    <property type="entry name" value="SDR_fam"/>
</dbReference>
<comment type="caution">
    <text evidence="3">The sequence shown here is derived from an EMBL/GenBank/DDBJ whole genome shotgun (WGS) entry which is preliminary data.</text>
</comment>
<reference evidence="3 4" key="1">
    <citation type="submission" date="2018-10" db="EMBL/GenBank/DDBJ databases">
        <title>Genomic Encyclopedia of Archaeal and Bacterial Type Strains, Phase II (KMG-II): from individual species to whole genera.</title>
        <authorList>
            <person name="Goeker M."/>
        </authorList>
    </citation>
    <scope>NUCLEOTIDE SEQUENCE [LARGE SCALE GENOMIC DNA]</scope>
    <source>
        <strain evidence="3 4">DSM 19727</strain>
    </source>
</reference>
<comment type="similarity">
    <text evidence="1">Belongs to the short-chain dehydrogenases/reductases (SDR) family.</text>
</comment>
<dbReference type="PANTHER" id="PTHR44196">
    <property type="entry name" value="DEHYDROGENASE/REDUCTASE SDR FAMILY MEMBER 7B"/>
    <property type="match status" value="1"/>
</dbReference>
<organism evidence="3 4">
    <name type="scientific">Flavobacterium weaverense</name>
    <dbReference type="NCBI Taxonomy" id="271156"/>
    <lineage>
        <taxon>Bacteria</taxon>
        <taxon>Pseudomonadati</taxon>
        <taxon>Bacteroidota</taxon>
        <taxon>Flavobacteriia</taxon>
        <taxon>Flavobacteriales</taxon>
        <taxon>Flavobacteriaceae</taxon>
        <taxon>Flavobacterium</taxon>
    </lineage>
</organism>
<sequence>MKKAIIIGATSGIGRGLAKILVNNNYKVGITGRRTELLNELKAEHPNSYCTQNLDITNTTIIVEKLEKLLTELGGLDLLIISSGTGDLNEKLDFEIENRTIETNVIGFTCVANWAFNYFENQKSGHLVAISSVGGLRGSSIAPAYNSTKAYQINYLEGLRQKASKLKTKISITDVRPGFVDTNMAKGEGQFWVSTVEKATQQIFDAIKNKKKIVYVTKRWRLIAIILKRIPMQIYDRM</sequence>
<protein>
    <submittedName>
        <fullName evidence="3">Short-subunit dehydrogenase</fullName>
    </submittedName>
</protein>
<evidence type="ECO:0000313" key="4">
    <source>
        <dbReference type="Proteomes" id="UP000280368"/>
    </source>
</evidence>
<dbReference type="SUPFAM" id="SSF51735">
    <property type="entry name" value="NAD(P)-binding Rossmann-fold domains"/>
    <property type="match status" value="1"/>
</dbReference>
<dbReference type="Pfam" id="PF00106">
    <property type="entry name" value="adh_short"/>
    <property type="match status" value="1"/>
</dbReference>
<dbReference type="Gene3D" id="3.40.50.720">
    <property type="entry name" value="NAD(P)-binding Rossmann-like Domain"/>
    <property type="match status" value="1"/>
</dbReference>
<gene>
    <name evidence="3" type="ORF">BC961_2643</name>
</gene>
<dbReference type="InterPro" id="IPR036291">
    <property type="entry name" value="NAD(P)-bd_dom_sf"/>
</dbReference>
<dbReference type="PRINTS" id="PR00081">
    <property type="entry name" value="GDHRDH"/>
</dbReference>
<dbReference type="Proteomes" id="UP000280368">
    <property type="component" value="Unassembled WGS sequence"/>
</dbReference>
<proteinExistence type="inferred from homology"/>
<dbReference type="OrthoDB" id="822355at2"/>
<evidence type="ECO:0000313" key="3">
    <source>
        <dbReference type="EMBL" id="RMA73046.1"/>
    </source>
</evidence>
<dbReference type="RefSeq" id="WP_121926224.1">
    <property type="nucleotide sequence ID" value="NZ_CBCSGA010000010.1"/>
</dbReference>
<keyword evidence="4" id="KW-1185">Reference proteome</keyword>
<name>A0A3L9ZKH6_9FLAO</name>
<evidence type="ECO:0000256" key="2">
    <source>
        <dbReference type="ARBA" id="ARBA00023002"/>
    </source>
</evidence>
<dbReference type="AlphaFoldDB" id="A0A3L9ZKH6"/>
<dbReference type="GO" id="GO:0016020">
    <property type="term" value="C:membrane"/>
    <property type="evidence" value="ECO:0007669"/>
    <property type="project" value="TreeGrafter"/>
</dbReference>
<dbReference type="PANTHER" id="PTHR44196:SF3">
    <property type="entry name" value="SHORT CHAIN DEHYDROGENASE FAMILY PROTEIN"/>
    <property type="match status" value="1"/>
</dbReference>
<evidence type="ECO:0000256" key="1">
    <source>
        <dbReference type="ARBA" id="ARBA00006484"/>
    </source>
</evidence>